<evidence type="ECO:0000256" key="1">
    <source>
        <dbReference type="SAM" id="Phobius"/>
    </source>
</evidence>
<keyword evidence="1" id="KW-0812">Transmembrane</keyword>
<dbReference type="Proteomes" id="UP000179840">
    <property type="component" value="Unassembled WGS sequence"/>
</dbReference>
<name>A0A1S1U5Z7_9BURK</name>
<proteinExistence type="predicted"/>
<protein>
    <submittedName>
        <fullName evidence="2">Uncharacterized protein</fullName>
    </submittedName>
</protein>
<dbReference type="RefSeq" id="WP_071079267.1">
    <property type="nucleotide sequence ID" value="NZ_LFKP01000011.1"/>
</dbReference>
<keyword evidence="1" id="KW-1133">Transmembrane helix</keyword>
<reference evidence="2 3" key="1">
    <citation type="submission" date="2015-06" db="EMBL/GenBank/DDBJ databases">
        <title>Draft genome sequencing of a biphenyl-degrading bacterium, Janthinobacterium lividum MEG1.</title>
        <authorList>
            <person name="Shimodaira J."/>
            <person name="Hatta T."/>
        </authorList>
    </citation>
    <scope>NUCLEOTIDE SEQUENCE [LARGE SCALE GENOMIC DNA]</scope>
    <source>
        <strain evidence="2 3">MEG1</strain>
    </source>
</reference>
<comment type="caution">
    <text evidence="2">The sequence shown here is derived from an EMBL/GenBank/DDBJ whole genome shotgun (WGS) entry which is preliminary data.</text>
</comment>
<dbReference type="AlphaFoldDB" id="A0A1S1U5Z7"/>
<feature type="transmembrane region" description="Helical" evidence="1">
    <location>
        <begin position="38"/>
        <end position="66"/>
    </location>
</feature>
<organism evidence="2 3">
    <name type="scientific">Janthinobacterium lividum</name>
    <dbReference type="NCBI Taxonomy" id="29581"/>
    <lineage>
        <taxon>Bacteria</taxon>
        <taxon>Pseudomonadati</taxon>
        <taxon>Pseudomonadota</taxon>
        <taxon>Betaproteobacteria</taxon>
        <taxon>Burkholderiales</taxon>
        <taxon>Oxalobacteraceae</taxon>
        <taxon>Janthinobacterium</taxon>
    </lineage>
</organism>
<evidence type="ECO:0000313" key="2">
    <source>
        <dbReference type="EMBL" id="OHV95204.1"/>
    </source>
</evidence>
<gene>
    <name evidence="2" type="ORF">AKG95_23370</name>
</gene>
<sequence>MKDINSAPGSTSFSAFWSELCAYAHQGMAALRAMSWPMLLACCLGLAFLITILPLAIMLFVLVMLLRWASNSDDTGTDTKAANSSQSPQ</sequence>
<keyword evidence="1" id="KW-0472">Membrane</keyword>
<evidence type="ECO:0000313" key="3">
    <source>
        <dbReference type="Proteomes" id="UP000179840"/>
    </source>
</evidence>
<accession>A0A1S1U5Z7</accession>
<dbReference type="EMBL" id="LFKP01000011">
    <property type="protein sequence ID" value="OHV95204.1"/>
    <property type="molecule type" value="Genomic_DNA"/>
</dbReference>